<dbReference type="SUPFAM" id="SSF55811">
    <property type="entry name" value="Nudix"/>
    <property type="match status" value="1"/>
</dbReference>
<reference evidence="2 3" key="1">
    <citation type="submission" date="2015-08" db="EMBL/GenBank/DDBJ databases">
        <title>Whole genome sequence of Flavobacterium akiainvivens IK-1T, from decaying Wikstroemia oahuensis, an endemic Hawaiian shrub.</title>
        <authorList>
            <person name="Wan X."/>
            <person name="Hou S."/>
            <person name="Saito J."/>
            <person name="Donachie S."/>
        </authorList>
    </citation>
    <scope>NUCLEOTIDE SEQUENCE [LARGE SCALE GENOMIC DNA]</scope>
    <source>
        <strain evidence="2 3">IK-1</strain>
    </source>
</reference>
<dbReference type="RefSeq" id="WP_054409036.1">
    <property type="nucleotide sequence ID" value="NZ_FOYA01000005.1"/>
</dbReference>
<name>A0A0M9VJ45_9FLAO</name>
<evidence type="ECO:0000259" key="1">
    <source>
        <dbReference type="PROSITE" id="PS51462"/>
    </source>
</evidence>
<dbReference type="PATRIC" id="fig|1202724.3.peg.3328"/>
<protein>
    <submittedName>
        <fullName evidence="2">NUDIX hydrolase</fullName>
    </submittedName>
</protein>
<comment type="caution">
    <text evidence="2">The sequence shown here is derived from an EMBL/GenBank/DDBJ whole genome shotgun (WGS) entry which is preliminary data.</text>
</comment>
<gene>
    <name evidence="2" type="ORF">AM493_16020</name>
</gene>
<dbReference type="GO" id="GO:0016787">
    <property type="term" value="F:hydrolase activity"/>
    <property type="evidence" value="ECO:0007669"/>
    <property type="project" value="UniProtKB-KW"/>
</dbReference>
<sequence>MNLKELLTARSKEAWGLYLPHISLDCVLFGFHDATLKVLLLKLKEQDTWSLPGGYMEKEEEIHAAAGRILSERTGANNIYLEQFRVFAELNRSESFFNDYPDTLWHKQRFISVGFYALVDYTNVEPVIDDLGEACEWKDVNELPEMMMDHRRILDEALITLRRQLNYKPIGMNLLPEEFTMPELQKLYEIILGKKLNRGNFYRKMMAYDILDKQEETRRGGAHKAPNLYKFNLEKYMAALAEGFKESW</sequence>
<dbReference type="PROSITE" id="PS51462">
    <property type="entry name" value="NUDIX"/>
    <property type="match status" value="1"/>
</dbReference>
<dbReference type="Proteomes" id="UP000037755">
    <property type="component" value="Unassembled WGS sequence"/>
</dbReference>
<dbReference type="Pfam" id="PF00293">
    <property type="entry name" value="NUDIX"/>
    <property type="match status" value="1"/>
</dbReference>
<dbReference type="InterPro" id="IPR000086">
    <property type="entry name" value="NUDIX_hydrolase_dom"/>
</dbReference>
<dbReference type="Pfam" id="PF21906">
    <property type="entry name" value="WHD_NrtR"/>
    <property type="match status" value="1"/>
</dbReference>
<dbReference type="STRING" id="1202724.AM493_16020"/>
<dbReference type="CDD" id="cd18873">
    <property type="entry name" value="NUDIX_NadM_like"/>
    <property type="match status" value="1"/>
</dbReference>
<dbReference type="Gene3D" id="1.10.10.10">
    <property type="entry name" value="Winged helix-like DNA-binding domain superfamily/Winged helix DNA-binding domain"/>
    <property type="match status" value="1"/>
</dbReference>
<feature type="domain" description="Nudix hydrolase" evidence="1">
    <location>
        <begin position="19"/>
        <end position="160"/>
    </location>
</feature>
<dbReference type="InterPro" id="IPR036388">
    <property type="entry name" value="WH-like_DNA-bd_sf"/>
</dbReference>
<dbReference type="SUPFAM" id="SSF46785">
    <property type="entry name" value="Winged helix' DNA-binding domain"/>
    <property type="match status" value="1"/>
</dbReference>
<dbReference type="AlphaFoldDB" id="A0A0M9VJ45"/>
<dbReference type="OrthoDB" id="9786141at2"/>
<evidence type="ECO:0000313" key="2">
    <source>
        <dbReference type="EMBL" id="KOS07379.1"/>
    </source>
</evidence>
<dbReference type="InterPro" id="IPR036390">
    <property type="entry name" value="WH_DNA-bd_sf"/>
</dbReference>
<dbReference type="PANTHER" id="PTHR43736">
    <property type="entry name" value="ADP-RIBOSE PYROPHOSPHATASE"/>
    <property type="match status" value="1"/>
</dbReference>
<organism evidence="2 3">
    <name type="scientific">Flavobacterium akiainvivens</name>
    <dbReference type="NCBI Taxonomy" id="1202724"/>
    <lineage>
        <taxon>Bacteria</taxon>
        <taxon>Pseudomonadati</taxon>
        <taxon>Bacteroidota</taxon>
        <taxon>Flavobacteriia</taxon>
        <taxon>Flavobacteriales</taxon>
        <taxon>Flavobacteriaceae</taxon>
        <taxon>Flavobacterium</taxon>
    </lineage>
</organism>
<dbReference type="InterPro" id="IPR015797">
    <property type="entry name" value="NUDIX_hydrolase-like_dom_sf"/>
</dbReference>
<keyword evidence="3" id="KW-1185">Reference proteome</keyword>
<evidence type="ECO:0000313" key="3">
    <source>
        <dbReference type="Proteomes" id="UP000037755"/>
    </source>
</evidence>
<dbReference type="InterPro" id="IPR054105">
    <property type="entry name" value="WHD_NrtR"/>
</dbReference>
<proteinExistence type="predicted"/>
<dbReference type="PANTHER" id="PTHR43736:SF4">
    <property type="entry name" value="SLR1690 PROTEIN"/>
    <property type="match status" value="1"/>
</dbReference>
<keyword evidence="2" id="KW-0378">Hydrolase</keyword>
<dbReference type="EMBL" id="LIYD01000005">
    <property type="protein sequence ID" value="KOS07379.1"/>
    <property type="molecule type" value="Genomic_DNA"/>
</dbReference>
<dbReference type="Gene3D" id="3.90.79.10">
    <property type="entry name" value="Nucleoside Triphosphate Pyrophosphohydrolase"/>
    <property type="match status" value="1"/>
</dbReference>
<accession>A0A0M9VJ45</accession>